<organism evidence="1 2">
    <name type="scientific">Pseudoalteromonas neustonica</name>
    <dbReference type="NCBI Taxonomy" id="1840331"/>
    <lineage>
        <taxon>Bacteria</taxon>
        <taxon>Pseudomonadati</taxon>
        <taxon>Pseudomonadota</taxon>
        <taxon>Gammaproteobacteria</taxon>
        <taxon>Alteromonadales</taxon>
        <taxon>Pseudoalteromonadaceae</taxon>
        <taxon>Pseudoalteromonas</taxon>
    </lineage>
</organism>
<dbReference type="Proteomes" id="UP001388366">
    <property type="component" value="Unassembled WGS sequence"/>
</dbReference>
<sequence>MKKLILFIFCNTLLVGCSLNDSTPTPSDLERELSNNLYTGTFQPVQPFTFDEENYSVDLNDDCRPDEISPSKKKTCWLNNLPNSEDYVSITDSKYKNGAQLGNSGVSVEGGKYEIVSQWVRFLNAKPIDGEGNAIEGEDHKVGVGARIVAHISTSEAGINLSDLFAVAAAAENSNANGSLLFTIQGIYGKGVDTYTPKISKLDTENLQRALEAVQSIKTLLHSDDTIQLTAQVVAIRKFEQEEVANVIEGADQSQGVSDKIKKQGWVYVGYFNGSGQPNGPTNLQVKNVSEIKGTLLTRSTLNVRSGYPTFPFYRLYSAIDTVKAGESVEIIRKVETGSEKYWALIEY</sequence>
<evidence type="ECO:0000313" key="1">
    <source>
        <dbReference type="EMBL" id="MEM5550102.1"/>
    </source>
</evidence>
<dbReference type="EMBL" id="JBBMQU010000006">
    <property type="protein sequence ID" value="MEM5550102.1"/>
    <property type="molecule type" value="Genomic_DNA"/>
</dbReference>
<name>A0ABU9TZ86_9GAMM</name>
<proteinExistence type="predicted"/>
<gene>
    <name evidence="1" type="ORF">WNY63_05085</name>
</gene>
<evidence type="ECO:0000313" key="2">
    <source>
        <dbReference type="Proteomes" id="UP001388366"/>
    </source>
</evidence>
<dbReference type="RefSeq" id="WP_342883423.1">
    <property type="nucleotide sequence ID" value="NZ_JBBMQU010000006.1"/>
</dbReference>
<reference evidence="1 2" key="1">
    <citation type="submission" date="2024-03" db="EMBL/GenBank/DDBJ databases">
        <title>Community enrichment and isolation of bacterial strains for fucoidan degradation.</title>
        <authorList>
            <person name="Sichert A."/>
        </authorList>
    </citation>
    <scope>NUCLEOTIDE SEQUENCE [LARGE SCALE GENOMIC DNA]</scope>
    <source>
        <strain evidence="1 2">AS81</strain>
    </source>
</reference>
<keyword evidence="2" id="KW-1185">Reference proteome</keyword>
<comment type="caution">
    <text evidence="1">The sequence shown here is derived from an EMBL/GenBank/DDBJ whole genome shotgun (WGS) entry which is preliminary data.</text>
</comment>
<evidence type="ECO:0008006" key="3">
    <source>
        <dbReference type="Google" id="ProtNLM"/>
    </source>
</evidence>
<accession>A0ABU9TZ86</accession>
<dbReference type="PROSITE" id="PS51257">
    <property type="entry name" value="PROKAR_LIPOPROTEIN"/>
    <property type="match status" value="1"/>
</dbReference>
<protein>
    <recommendedName>
        <fullName evidence="3">SH3 domain-containing protein</fullName>
    </recommendedName>
</protein>